<dbReference type="Pfam" id="PF03102">
    <property type="entry name" value="NeuB"/>
    <property type="match status" value="1"/>
</dbReference>
<dbReference type="GO" id="GO:0047444">
    <property type="term" value="F:N-acylneuraminate-9-phosphate synthase activity"/>
    <property type="evidence" value="ECO:0007669"/>
    <property type="project" value="TreeGrafter"/>
</dbReference>
<dbReference type="RefSeq" id="WP_434061939.1">
    <property type="nucleotide sequence ID" value="NZ_CP046146.1"/>
</dbReference>
<name>A0AAJ5ZGD4_9CHLR</name>
<dbReference type="PANTHER" id="PTHR42966:SF3">
    <property type="entry name" value="BLR5971 PROTEIN"/>
    <property type="match status" value="1"/>
</dbReference>
<dbReference type="InterPro" id="IPR013785">
    <property type="entry name" value="Aldolase_TIM"/>
</dbReference>
<dbReference type="EMBL" id="WMBE01000001">
    <property type="protein sequence ID" value="MDG0866451.1"/>
    <property type="molecule type" value="Genomic_DNA"/>
</dbReference>
<evidence type="ECO:0000313" key="5">
    <source>
        <dbReference type="Proteomes" id="UP001321249"/>
    </source>
</evidence>
<dbReference type="Proteomes" id="UP001219901">
    <property type="component" value="Chromosome"/>
</dbReference>
<dbReference type="GO" id="GO:0016051">
    <property type="term" value="P:carbohydrate biosynthetic process"/>
    <property type="evidence" value="ECO:0007669"/>
    <property type="project" value="InterPro"/>
</dbReference>
<reference evidence="4 5" key="1">
    <citation type="submission" date="2019-11" db="EMBL/GenBank/DDBJ databases">
        <authorList>
            <person name="Cho J.-C."/>
        </authorList>
    </citation>
    <scope>NUCLEOTIDE SEQUENCE [LARGE SCALE GENOMIC DNA]</scope>
    <source>
        <strain evidence="3 4">JH1073</strain>
        <strain evidence="2 5">JH702</strain>
    </source>
</reference>
<evidence type="ECO:0000313" key="4">
    <source>
        <dbReference type="Proteomes" id="UP001219901"/>
    </source>
</evidence>
<feature type="domain" description="PseI/NeuA/B-like" evidence="1">
    <location>
        <begin position="41"/>
        <end position="276"/>
    </location>
</feature>
<evidence type="ECO:0000313" key="2">
    <source>
        <dbReference type="EMBL" id="MDG0866451.1"/>
    </source>
</evidence>
<evidence type="ECO:0000313" key="3">
    <source>
        <dbReference type="EMBL" id="WFG38835.1"/>
    </source>
</evidence>
<reference evidence="3" key="2">
    <citation type="journal article" date="2023" name="Nat. Commun.">
        <title>Cultivation of marine bacteria of the SAR202 clade.</title>
        <authorList>
            <person name="Lim Y."/>
            <person name="Seo J.H."/>
            <person name="Giovannoni S.J."/>
            <person name="Kang I."/>
            <person name="Cho J.C."/>
        </authorList>
    </citation>
    <scope>NUCLEOTIDE SEQUENCE</scope>
    <source>
        <strain evidence="3">JH1073</strain>
    </source>
</reference>
<proteinExistence type="predicted"/>
<evidence type="ECO:0000259" key="1">
    <source>
        <dbReference type="Pfam" id="PF03102"/>
    </source>
</evidence>
<dbReference type="PANTHER" id="PTHR42966">
    <property type="entry name" value="N-ACETYLNEURAMINATE SYNTHASE"/>
    <property type="match status" value="1"/>
</dbReference>
<organism evidence="3 4">
    <name type="scientific">Candidatus Lucifugimonas marina</name>
    <dbReference type="NCBI Taxonomy" id="3038979"/>
    <lineage>
        <taxon>Bacteria</taxon>
        <taxon>Bacillati</taxon>
        <taxon>Chloroflexota</taxon>
        <taxon>Dehalococcoidia</taxon>
        <taxon>SAR202 cluster</taxon>
        <taxon>Candidatus Lucifugimonadales</taxon>
        <taxon>Candidatus Lucifugimonadaceae</taxon>
        <taxon>Candidatus Lucifugimonas</taxon>
    </lineage>
</organism>
<keyword evidence="4" id="KW-1185">Reference proteome</keyword>
<dbReference type="InterPro" id="IPR051690">
    <property type="entry name" value="PseI-like"/>
</dbReference>
<accession>A0AAJ5ZGD4</accession>
<sequence>MKNLKPIVNIAGKPVGKGNPCYLIGEIGINHNGDVENVFKLIDAAVDAKFDAVKFQKRTPRICVPRDQWDVERDTPWGVMTYIDYREKTELGIDEFKAIDAYAKSKNIAWTASCWDEPSVDFMEEFDIPFHKIASALVTNDDLLKKIASTGRPVLMSTGMSTMEEIRHAIEILDSDNFMLAHCTSSYPAAYEELNLNMLYTLAEEFDCPIGYSGHETGLSTTIAAVAMGATFIERHITLSRAMWGSDHAASVEPQGMTRLARDIRMIESAMGDGVKKVYDSELPIIAKLRGN</sequence>
<dbReference type="Gene3D" id="3.20.20.70">
    <property type="entry name" value="Aldolase class I"/>
    <property type="match status" value="1"/>
</dbReference>
<dbReference type="SUPFAM" id="SSF51569">
    <property type="entry name" value="Aldolase"/>
    <property type="match status" value="1"/>
</dbReference>
<dbReference type="Proteomes" id="UP001321249">
    <property type="component" value="Unassembled WGS sequence"/>
</dbReference>
<dbReference type="AlphaFoldDB" id="A0AAJ5ZGD4"/>
<dbReference type="EMBL" id="CP046147">
    <property type="protein sequence ID" value="WFG38835.1"/>
    <property type="molecule type" value="Genomic_DNA"/>
</dbReference>
<protein>
    <submittedName>
        <fullName evidence="3">N-acetylneuraminate synthase</fullName>
    </submittedName>
</protein>
<reference evidence="4" key="3">
    <citation type="submission" date="2023-06" db="EMBL/GenBank/DDBJ databases">
        <title>Pangenomics reveal diversification of enzyme families and niche specialization in globally abundant SAR202 bacteria.</title>
        <authorList>
            <person name="Saw J.H.W."/>
        </authorList>
    </citation>
    <scope>NUCLEOTIDE SEQUENCE [LARGE SCALE GENOMIC DNA]</scope>
    <source>
        <strain evidence="4">JH1073</strain>
    </source>
</reference>
<dbReference type="InterPro" id="IPR013132">
    <property type="entry name" value="PseI/NeuA/B-like_N"/>
</dbReference>
<gene>
    <name evidence="2" type="ORF">GKO46_05110</name>
    <name evidence="3" type="ORF">GKO48_04150</name>
</gene>